<evidence type="ECO:0000259" key="3">
    <source>
        <dbReference type="SMART" id="SM00824"/>
    </source>
</evidence>
<evidence type="ECO:0000313" key="4">
    <source>
        <dbReference type="EMBL" id="USY22318.1"/>
    </source>
</evidence>
<dbReference type="Gene3D" id="3.40.50.1820">
    <property type="entry name" value="alpha/beta hydrolase"/>
    <property type="match status" value="1"/>
</dbReference>
<dbReference type="GO" id="GO:0016787">
    <property type="term" value="F:hydrolase activity"/>
    <property type="evidence" value="ECO:0007669"/>
    <property type="project" value="UniProtKB-KW"/>
</dbReference>
<gene>
    <name evidence="4" type="ORF">NE857_12330</name>
</gene>
<dbReference type="RefSeq" id="WP_254421103.1">
    <property type="nucleotide sequence ID" value="NZ_BAAAJB010000046.1"/>
</dbReference>
<organism evidence="4 5">
    <name type="scientific">Nocardiopsis exhalans</name>
    <dbReference type="NCBI Taxonomy" id="163604"/>
    <lineage>
        <taxon>Bacteria</taxon>
        <taxon>Bacillati</taxon>
        <taxon>Actinomycetota</taxon>
        <taxon>Actinomycetes</taxon>
        <taxon>Streptosporangiales</taxon>
        <taxon>Nocardiopsidaceae</taxon>
        <taxon>Nocardiopsis</taxon>
    </lineage>
</organism>
<dbReference type="Pfam" id="PF00975">
    <property type="entry name" value="Thioesterase"/>
    <property type="match status" value="1"/>
</dbReference>
<name>A0ABY5DGZ6_9ACTN</name>
<dbReference type="PANTHER" id="PTHR11487:SF0">
    <property type="entry name" value="S-ACYL FATTY ACID SYNTHASE THIOESTERASE, MEDIUM CHAIN"/>
    <property type="match status" value="1"/>
</dbReference>
<reference evidence="4" key="1">
    <citation type="submission" date="2022-06" db="EMBL/GenBank/DDBJ databases">
        <authorList>
            <person name="Ping M."/>
        </authorList>
    </citation>
    <scope>NUCLEOTIDE SEQUENCE</scope>
    <source>
        <strain evidence="4">JCM11759T</strain>
    </source>
</reference>
<dbReference type="SMART" id="SM00824">
    <property type="entry name" value="PKS_TE"/>
    <property type="match status" value="1"/>
</dbReference>
<comment type="similarity">
    <text evidence="1">Belongs to the thioesterase family.</text>
</comment>
<evidence type="ECO:0000256" key="2">
    <source>
        <dbReference type="ARBA" id="ARBA00022801"/>
    </source>
</evidence>
<dbReference type="EMBL" id="CP099837">
    <property type="protein sequence ID" value="USY22318.1"/>
    <property type="molecule type" value="Genomic_DNA"/>
</dbReference>
<dbReference type="InterPro" id="IPR029058">
    <property type="entry name" value="AB_hydrolase_fold"/>
</dbReference>
<dbReference type="PANTHER" id="PTHR11487">
    <property type="entry name" value="THIOESTERASE"/>
    <property type="match status" value="1"/>
</dbReference>
<dbReference type="Proteomes" id="UP001055940">
    <property type="component" value="Chromosome"/>
</dbReference>
<dbReference type="InterPro" id="IPR001031">
    <property type="entry name" value="Thioesterase"/>
</dbReference>
<dbReference type="InterPro" id="IPR020802">
    <property type="entry name" value="TesA-like"/>
</dbReference>
<feature type="domain" description="Thioesterase TesA-like" evidence="3">
    <location>
        <begin position="23"/>
        <end position="249"/>
    </location>
</feature>
<keyword evidence="5" id="KW-1185">Reference proteome</keyword>
<proteinExistence type="inferred from homology"/>
<evidence type="ECO:0000256" key="1">
    <source>
        <dbReference type="ARBA" id="ARBA00007169"/>
    </source>
</evidence>
<accession>A0ABY5DGZ6</accession>
<keyword evidence="2 4" id="KW-0378">Hydrolase</keyword>
<dbReference type="SUPFAM" id="SSF53474">
    <property type="entry name" value="alpha/beta-Hydrolases"/>
    <property type="match status" value="1"/>
</dbReference>
<sequence length="250" mass="27576">MSPRTDRWLRCHRPRPSAALTLVCFPHAGGSASAYRAWPDLLGPGVEVHAVQYPGREDRLTEPLVDRMDTTVDRVTTEIAPLTARPYALFGHSMGGAVAYETALRLRDLGFAQPEHLFVSGRQPPEHHRQGDLHTRGEQAMAEEIVRLNPDSAALLEDRELAAIVLPAMGNDYKLIETYAPRRAAPLDCPITALVGDKDTELTTAQARDWAHRTRGEGCTVELPGDHFYLVEHRVAVTGIVADALGRPIR</sequence>
<dbReference type="InterPro" id="IPR012223">
    <property type="entry name" value="TEII"/>
</dbReference>
<protein>
    <submittedName>
        <fullName evidence="4">Alpha/beta fold hydrolase</fullName>
    </submittedName>
</protein>
<evidence type="ECO:0000313" key="5">
    <source>
        <dbReference type="Proteomes" id="UP001055940"/>
    </source>
</evidence>